<dbReference type="SUPFAM" id="SSF53474">
    <property type="entry name" value="alpha/beta-Hydrolases"/>
    <property type="match status" value="1"/>
</dbReference>
<sequence length="293" mass="31637">MNTPNFAETTGMPLRGTPDTIGFAERGAETLKMDIYHTGGPARPGVLYAYGGGFVKGARENERQSALIARLLHDGWAVVVPDYRRGAPPEALAQPLLRQVRQAARQARSEGVGLARKLMGHRLFLASEDISDALRYCRLNWGALGLTGPRLAMIGVSAGGLAGNTLCHPPVPWQGRFEQPDAMVSLAAPVVHPFALRRDAPPVWVLHGQRDRILPVGDSARIAARAPEAGAPVEVQMPPDAPHIQITRYLLQRTVAPGQTYYDLMAAFLRRNGVGPDPLASEGRGFNPVRNNG</sequence>
<dbReference type="InterPro" id="IPR029058">
    <property type="entry name" value="AB_hydrolase_fold"/>
</dbReference>
<dbReference type="OrthoDB" id="7821637at2"/>
<protein>
    <submittedName>
        <fullName evidence="2">Alpha/beta hydrolase</fullName>
    </submittedName>
</protein>
<keyword evidence="3" id="KW-1185">Reference proteome</keyword>
<evidence type="ECO:0000313" key="3">
    <source>
        <dbReference type="Proteomes" id="UP000318590"/>
    </source>
</evidence>
<proteinExistence type="predicted"/>
<comment type="caution">
    <text evidence="2">The sequence shown here is derived from an EMBL/GenBank/DDBJ whole genome shotgun (WGS) entry which is preliminary data.</text>
</comment>
<dbReference type="EMBL" id="VFSV01000006">
    <property type="protein sequence ID" value="TRD22424.1"/>
    <property type="molecule type" value="Genomic_DNA"/>
</dbReference>
<organism evidence="2 3">
    <name type="scientific">Palleronia caenipelagi</name>
    <dbReference type="NCBI Taxonomy" id="2489174"/>
    <lineage>
        <taxon>Bacteria</taxon>
        <taxon>Pseudomonadati</taxon>
        <taxon>Pseudomonadota</taxon>
        <taxon>Alphaproteobacteria</taxon>
        <taxon>Rhodobacterales</taxon>
        <taxon>Roseobacteraceae</taxon>
        <taxon>Palleronia</taxon>
    </lineage>
</organism>
<dbReference type="Gene3D" id="3.40.50.1820">
    <property type="entry name" value="alpha/beta hydrolase"/>
    <property type="match status" value="1"/>
</dbReference>
<keyword evidence="1 2" id="KW-0378">Hydrolase</keyword>
<evidence type="ECO:0000256" key="1">
    <source>
        <dbReference type="ARBA" id="ARBA00022801"/>
    </source>
</evidence>
<dbReference type="AlphaFoldDB" id="A0A547Q7S0"/>
<accession>A0A547Q7S0</accession>
<gene>
    <name evidence="2" type="ORF">FEV53_05030</name>
</gene>
<dbReference type="Proteomes" id="UP000318590">
    <property type="component" value="Unassembled WGS sequence"/>
</dbReference>
<name>A0A547Q7S0_9RHOB</name>
<evidence type="ECO:0000313" key="2">
    <source>
        <dbReference type="EMBL" id="TRD22424.1"/>
    </source>
</evidence>
<dbReference type="RefSeq" id="WP_142833725.1">
    <property type="nucleotide sequence ID" value="NZ_VFSV01000006.1"/>
</dbReference>
<dbReference type="GO" id="GO:0016787">
    <property type="term" value="F:hydrolase activity"/>
    <property type="evidence" value="ECO:0007669"/>
    <property type="project" value="UniProtKB-KW"/>
</dbReference>
<dbReference type="InterPro" id="IPR050300">
    <property type="entry name" value="GDXG_lipolytic_enzyme"/>
</dbReference>
<dbReference type="PANTHER" id="PTHR48081">
    <property type="entry name" value="AB HYDROLASE SUPERFAMILY PROTEIN C4A8.06C"/>
    <property type="match status" value="1"/>
</dbReference>
<reference evidence="2 3" key="1">
    <citation type="submission" date="2019-06" db="EMBL/GenBank/DDBJ databases">
        <title>Paenimaribius caenipelagi gen. nov., sp. nov., isolated from a tidal flat.</title>
        <authorList>
            <person name="Yoon J.-H."/>
        </authorList>
    </citation>
    <scope>NUCLEOTIDE SEQUENCE [LARGE SCALE GENOMIC DNA]</scope>
    <source>
        <strain evidence="2 3">JBTF-M29</strain>
    </source>
</reference>